<keyword evidence="3" id="KW-1185">Reference proteome</keyword>
<proteinExistence type="predicted"/>
<reference evidence="2" key="1">
    <citation type="submission" date="2020-01" db="EMBL/GenBank/DDBJ databases">
        <title>Genome sequence of Kobresia littledalei, the first chromosome-level genome in the family Cyperaceae.</title>
        <authorList>
            <person name="Qu G."/>
        </authorList>
    </citation>
    <scope>NUCLEOTIDE SEQUENCE</scope>
    <source>
        <strain evidence="2">C.B.Clarke</strain>
        <tissue evidence="2">Leaf</tissue>
    </source>
</reference>
<dbReference type="InterPro" id="IPR050942">
    <property type="entry name" value="F-box_BR-signaling"/>
</dbReference>
<dbReference type="OrthoDB" id="743494at2759"/>
<gene>
    <name evidence="2" type="ORF">FCM35_KLT14689</name>
</gene>
<comment type="caution">
    <text evidence="2">The sequence shown here is derived from an EMBL/GenBank/DDBJ whole genome shotgun (WGS) entry which is preliminary data.</text>
</comment>
<sequence length="382" mass="43674">MKIARDSTLQTLTIPRSRLWSARLDSLPSLSLSSPLEKNFSNCLKNLPDICDFVRSRAVCKPWRFSSSVSDLPPQFPWILGVSKGTDLQYYSIASNKLHTIRARGSSSRRFFTPAGAYMLTSQIGNDDKFSLLNPLNNKEVHLPIGHDCDPCLFSINFSWSNPPIFQIDDYMYVSENEISVRCKPSVDKWEIIRPGVHECQYNCHYLKGLLFRVDGQTGVTKFLDFINHRELYVIPPPEYEKMSKMCFGGPYLVESCGEILTVSYNQSYEGTYYQFYIHRLEFGNGKGNPCWVKLSTIGDRMLFFENPLGYGHAFSLSASDFAGLQGNCIYFINMIPTSSLGHTRVINVYDVENGETKFIDTPFNWKNHISISWFMPTLNHI</sequence>
<evidence type="ECO:0000259" key="1">
    <source>
        <dbReference type="Pfam" id="PF03478"/>
    </source>
</evidence>
<dbReference type="EMBL" id="SWLB01000027">
    <property type="protein sequence ID" value="KAF3321436.1"/>
    <property type="molecule type" value="Genomic_DNA"/>
</dbReference>
<dbReference type="InterPro" id="IPR005174">
    <property type="entry name" value="KIB1-4_b-propeller"/>
</dbReference>
<evidence type="ECO:0000313" key="2">
    <source>
        <dbReference type="EMBL" id="KAF3321436.1"/>
    </source>
</evidence>
<name>A0A833QFB8_9POAL</name>
<dbReference type="Proteomes" id="UP000623129">
    <property type="component" value="Unassembled WGS sequence"/>
</dbReference>
<dbReference type="PANTHER" id="PTHR44259:SF114">
    <property type="entry name" value="OS06G0707300 PROTEIN"/>
    <property type="match status" value="1"/>
</dbReference>
<dbReference type="Pfam" id="PF03478">
    <property type="entry name" value="Beta-prop_KIB1-4"/>
    <property type="match status" value="1"/>
</dbReference>
<dbReference type="PANTHER" id="PTHR44259">
    <property type="entry name" value="OS07G0183000 PROTEIN-RELATED"/>
    <property type="match status" value="1"/>
</dbReference>
<feature type="domain" description="KIB1-4 beta-propeller" evidence="1">
    <location>
        <begin position="91"/>
        <end position="351"/>
    </location>
</feature>
<protein>
    <recommendedName>
        <fullName evidence="1">KIB1-4 beta-propeller domain-containing protein</fullName>
    </recommendedName>
</protein>
<dbReference type="AlphaFoldDB" id="A0A833QFB8"/>
<evidence type="ECO:0000313" key="3">
    <source>
        <dbReference type="Proteomes" id="UP000623129"/>
    </source>
</evidence>
<accession>A0A833QFB8</accession>
<organism evidence="2 3">
    <name type="scientific">Carex littledalei</name>
    <dbReference type="NCBI Taxonomy" id="544730"/>
    <lineage>
        <taxon>Eukaryota</taxon>
        <taxon>Viridiplantae</taxon>
        <taxon>Streptophyta</taxon>
        <taxon>Embryophyta</taxon>
        <taxon>Tracheophyta</taxon>
        <taxon>Spermatophyta</taxon>
        <taxon>Magnoliopsida</taxon>
        <taxon>Liliopsida</taxon>
        <taxon>Poales</taxon>
        <taxon>Cyperaceae</taxon>
        <taxon>Cyperoideae</taxon>
        <taxon>Cariceae</taxon>
        <taxon>Carex</taxon>
        <taxon>Carex subgen. Euthyceras</taxon>
    </lineage>
</organism>